<feature type="transmembrane region" description="Helical" evidence="10">
    <location>
        <begin position="573"/>
        <end position="596"/>
    </location>
</feature>
<dbReference type="PANTHER" id="PTHR11629">
    <property type="entry name" value="VACUOLAR PROTON ATPASES"/>
    <property type="match status" value="1"/>
</dbReference>
<dbReference type="GO" id="GO:0016787">
    <property type="term" value="F:hydrolase activity"/>
    <property type="evidence" value="ECO:0007669"/>
    <property type="project" value="UniProtKB-KW"/>
</dbReference>
<keyword evidence="7 10" id="KW-0472">Membrane</keyword>
<keyword evidence="3 10" id="KW-0813">Transport</keyword>
<dbReference type="AlphaFoldDB" id="A0A075FPJ8"/>
<comment type="subcellular location">
    <subcellularLocation>
        <location evidence="1">Membrane</location>
        <topology evidence="1">Multi-pass membrane protein</topology>
    </subcellularLocation>
</comment>
<feature type="transmembrane region" description="Helical" evidence="10">
    <location>
        <begin position="660"/>
        <end position="683"/>
    </location>
</feature>
<gene>
    <name evidence="12" type="primary">ATPVI</name>
    <name evidence="12" type="synonym">ntpI</name>
</gene>
<evidence type="ECO:0000256" key="1">
    <source>
        <dbReference type="ARBA" id="ARBA00004141"/>
    </source>
</evidence>
<evidence type="ECO:0000256" key="2">
    <source>
        <dbReference type="ARBA" id="ARBA00009904"/>
    </source>
</evidence>
<evidence type="ECO:0000256" key="4">
    <source>
        <dbReference type="ARBA" id="ARBA00022692"/>
    </source>
</evidence>
<evidence type="ECO:0000256" key="6">
    <source>
        <dbReference type="ARBA" id="ARBA00023065"/>
    </source>
</evidence>
<proteinExistence type="inferred from homology"/>
<feature type="transmembrane region" description="Helical" evidence="10">
    <location>
        <begin position="365"/>
        <end position="388"/>
    </location>
</feature>
<comment type="function">
    <text evidence="8">Component of the A-type ATP synthase that produces ATP from ADP in the presence of a proton gradient across the membrane.</text>
</comment>
<evidence type="ECO:0000256" key="7">
    <source>
        <dbReference type="ARBA" id="ARBA00023136"/>
    </source>
</evidence>
<evidence type="ECO:0000256" key="5">
    <source>
        <dbReference type="ARBA" id="ARBA00022989"/>
    </source>
</evidence>
<name>A0A075FPJ8_9EURY</name>
<feature type="transmembrane region" description="Helical" evidence="10">
    <location>
        <begin position="512"/>
        <end position="532"/>
    </location>
</feature>
<dbReference type="InterPro" id="IPR002490">
    <property type="entry name" value="V-ATPase_116kDa_su"/>
</dbReference>
<organism evidence="12">
    <name type="scientific">uncultured marine group II/III euryarchaeote AD1000_31_H02</name>
    <dbReference type="NCBI Taxonomy" id="1457754"/>
    <lineage>
        <taxon>Archaea</taxon>
        <taxon>Methanobacteriati</taxon>
        <taxon>Methanobacteriota</taxon>
        <taxon>environmental samples</taxon>
    </lineage>
</organism>
<reference evidence="12" key="1">
    <citation type="journal article" date="2014" name="Genome Biol. Evol.">
        <title>Pangenome evidence for extensive interdomain horizontal transfer affecting lineage core and shell genes in uncultured planktonic thaumarchaeota and euryarchaeota.</title>
        <authorList>
            <person name="Deschamps P."/>
            <person name="Zivanovic Y."/>
            <person name="Moreira D."/>
            <person name="Rodriguez-Valera F."/>
            <person name="Lopez-Garcia P."/>
        </authorList>
    </citation>
    <scope>NUCLEOTIDE SEQUENCE</scope>
</reference>
<accession>A0A075FPJ8</accession>
<keyword evidence="5 10" id="KW-1133">Transmembrane helix</keyword>
<keyword evidence="11" id="KW-0175">Coiled coil</keyword>
<keyword evidence="12" id="KW-0378">Hydrolase</keyword>
<keyword evidence="4 10" id="KW-0812">Transmembrane</keyword>
<evidence type="ECO:0000256" key="11">
    <source>
        <dbReference type="SAM" id="Coils"/>
    </source>
</evidence>
<evidence type="ECO:0000256" key="3">
    <source>
        <dbReference type="ARBA" id="ARBA00022448"/>
    </source>
</evidence>
<dbReference type="Gene3D" id="3.30.70.2170">
    <property type="match status" value="1"/>
</dbReference>
<dbReference type="EMBL" id="KF900387">
    <property type="protein sequence ID" value="AIE93153.1"/>
    <property type="molecule type" value="Genomic_DNA"/>
</dbReference>
<dbReference type="GO" id="GO:0046961">
    <property type="term" value="F:proton-transporting ATPase activity, rotational mechanism"/>
    <property type="evidence" value="ECO:0007669"/>
    <property type="project" value="InterPro"/>
</dbReference>
<dbReference type="Pfam" id="PF01496">
    <property type="entry name" value="V_ATPase_I"/>
    <property type="match status" value="2"/>
</dbReference>
<comment type="similarity">
    <text evidence="2 10">Belongs to the V-ATPase 116 kDa subunit family.</text>
</comment>
<feature type="transmembrane region" description="Helical" evidence="10">
    <location>
        <begin position="544"/>
        <end position="567"/>
    </location>
</feature>
<dbReference type="GO" id="GO:0033179">
    <property type="term" value="C:proton-transporting V-type ATPase, V0 domain"/>
    <property type="evidence" value="ECO:0007669"/>
    <property type="project" value="InterPro"/>
</dbReference>
<evidence type="ECO:0000313" key="12">
    <source>
        <dbReference type="EMBL" id="AIE93153.1"/>
    </source>
</evidence>
<dbReference type="GO" id="GO:0007035">
    <property type="term" value="P:vacuolar acidification"/>
    <property type="evidence" value="ECO:0007669"/>
    <property type="project" value="TreeGrafter"/>
</dbReference>
<dbReference type="PANTHER" id="PTHR11629:SF63">
    <property type="entry name" value="V-TYPE PROTON ATPASE SUBUNIT A"/>
    <property type="match status" value="1"/>
</dbReference>
<feature type="transmembrane region" description="Helical" evidence="10">
    <location>
        <begin position="400"/>
        <end position="418"/>
    </location>
</feature>
<protein>
    <recommendedName>
        <fullName evidence="9 10">A-type ATP synthase subunit I</fullName>
    </recommendedName>
</protein>
<evidence type="ECO:0000256" key="8">
    <source>
        <dbReference type="ARBA" id="ARBA00059506"/>
    </source>
</evidence>
<dbReference type="GO" id="GO:0051117">
    <property type="term" value="F:ATPase binding"/>
    <property type="evidence" value="ECO:0007669"/>
    <property type="project" value="TreeGrafter"/>
</dbReference>
<dbReference type="GO" id="GO:0016471">
    <property type="term" value="C:vacuolar proton-transporting V-type ATPase complex"/>
    <property type="evidence" value="ECO:0007669"/>
    <property type="project" value="TreeGrafter"/>
</dbReference>
<keyword evidence="6 10" id="KW-0406">Ion transport</keyword>
<dbReference type="Gene3D" id="1.20.1460.20">
    <property type="match status" value="1"/>
</dbReference>
<evidence type="ECO:0000256" key="9">
    <source>
        <dbReference type="ARBA" id="ARBA00068671"/>
    </source>
</evidence>
<dbReference type="Gene3D" id="3.30.70.2750">
    <property type="match status" value="1"/>
</dbReference>
<feature type="transmembrane region" description="Helical" evidence="10">
    <location>
        <begin position="617"/>
        <end position="635"/>
    </location>
</feature>
<feature type="coiled-coil region" evidence="11">
    <location>
        <begin position="94"/>
        <end position="128"/>
    </location>
</feature>
<sequence length="722" mass="79430">MSQLTTEDMSRLVAAGTRDQLKTAIDVVAGLSLVHINDYSSTEEGLSMGTPSDKSEEISRRLTKMRGAAANMQAEDQKQLLAAPEVRRTLSGPIDELVESALQLFDELDALRTESSQIDEELEVLKMLAPLSLELDLMGGYSSLTAFIGTVSSLAKARPALAGLGDSAIYMSSDAGKSSVVAVFCRNEDSQSVQEMLAAEDFQVISVPESEGLPSDRILKLEERKSKIDGRTEELESELSDWSESNGGMLFGGMELLERDLEIATAPVRVAVSDHAFVLDGWVRSETESEIEAALSGVCTHVSIERFTPPAHSSHHHDEDPSELPPIAFSPRNYSKPFEMLTDVMGRPAYGKIDPTFFMFLTYPLFFGLILGDMAYGLAVMGMAWFVWRRFPIDPIMRNVGGFLFTIGLSTVIFGYIYGEFAGFEFLPHGHCVDYAGHHIDGIIGVAQCEAHVLLDGSHGHYHWKEGHAPWWVAWMTNLYPNGGEFYSVWEGPLNIVLAYPFHRVSSNLENLILITIYMGVIHVFLGLILGFRDIYKTHGFVDALFEKGSWMTVLIGGFIFAYAFLVDSASELLMPGAAITGVGVVMVMVLLAHYEKMGVIGIPLGVLESLGMLPKVVSYVRLFAVGVVGVKIAATGNEMIYEGMAHTLSDLGHASTMDIVLLPIMFVGWLLVQLFALVLGVFSPNIHTVRLHFVEWMMQFYEGSGLPFEAFGFKPNKVEVE</sequence>
<evidence type="ECO:0000256" key="10">
    <source>
        <dbReference type="RuleBase" id="RU361189"/>
    </source>
</evidence>